<dbReference type="PRINTS" id="PR00368">
    <property type="entry name" value="FADPNR"/>
</dbReference>
<dbReference type="PANTHER" id="PTHR42783">
    <property type="entry name" value="GLUTAMATE SYNTHASE [NADPH] SMALL CHAIN"/>
    <property type="match status" value="1"/>
</dbReference>
<reference evidence="3 4" key="1">
    <citation type="submission" date="2015-09" db="EMBL/GenBank/DDBJ databases">
        <authorList>
            <consortium name="Pathogen Informatics"/>
        </authorList>
    </citation>
    <scope>NUCLEOTIDE SEQUENCE [LARGE SCALE GENOMIC DNA]</scope>
    <source>
        <strain evidence="3 4">2789STDY5834889</strain>
    </source>
</reference>
<evidence type="ECO:0000259" key="1">
    <source>
        <dbReference type="Pfam" id="PF07992"/>
    </source>
</evidence>
<evidence type="ECO:0000313" key="4">
    <source>
        <dbReference type="Proteomes" id="UP000078383"/>
    </source>
</evidence>
<dbReference type="PRINTS" id="PR00469">
    <property type="entry name" value="PNDRDTASEII"/>
</dbReference>
<dbReference type="Pfam" id="PF14691">
    <property type="entry name" value="Fer4_20"/>
    <property type="match status" value="1"/>
</dbReference>
<evidence type="ECO:0000259" key="2">
    <source>
        <dbReference type="Pfam" id="PF14691"/>
    </source>
</evidence>
<dbReference type="InterPro" id="IPR009051">
    <property type="entry name" value="Helical_ferredxn"/>
</dbReference>
<dbReference type="InterPro" id="IPR028261">
    <property type="entry name" value="DPD_II"/>
</dbReference>
<dbReference type="EC" id="1.4.1.13" evidence="3"/>
<feature type="domain" description="FAD/NAD(P)-binding" evidence="1">
    <location>
        <begin position="109"/>
        <end position="391"/>
    </location>
</feature>
<proteinExistence type="predicted"/>
<evidence type="ECO:0000313" key="3">
    <source>
        <dbReference type="EMBL" id="CUQ91349.1"/>
    </source>
</evidence>
<dbReference type="RefSeq" id="WP_055173095.1">
    <property type="nucleotide sequence ID" value="NZ_CZBX01000011.1"/>
</dbReference>
<dbReference type="PANTHER" id="PTHR42783:SF3">
    <property type="entry name" value="GLUTAMATE SYNTHASE [NADPH] SMALL CHAIN-RELATED"/>
    <property type="match status" value="1"/>
</dbReference>
<dbReference type="Gene3D" id="3.50.50.60">
    <property type="entry name" value="FAD/NAD(P)-binding domain"/>
    <property type="match status" value="2"/>
</dbReference>
<dbReference type="Pfam" id="PF07992">
    <property type="entry name" value="Pyr_redox_2"/>
    <property type="match status" value="1"/>
</dbReference>
<dbReference type="SUPFAM" id="SSF46548">
    <property type="entry name" value="alpha-helical ferredoxin"/>
    <property type="match status" value="1"/>
</dbReference>
<name>A0A175A2W7_9FIRM</name>
<keyword evidence="3" id="KW-0560">Oxidoreductase</keyword>
<dbReference type="AlphaFoldDB" id="A0A175A2W7"/>
<dbReference type="InterPro" id="IPR023753">
    <property type="entry name" value="FAD/NAD-binding_dom"/>
</dbReference>
<organism evidence="3 4">
    <name type="scientific">[Ruminococcus] torques</name>
    <dbReference type="NCBI Taxonomy" id="33039"/>
    <lineage>
        <taxon>Bacteria</taxon>
        <taxon>Bacillati</taxon>
        <taxon>Bacillota</taxon>
        <taxon>Clostridia</taxon>
        <taxon>Lachnospirales</taxon>
        <taxon>Lachnospiraceae</taxon>
        <taxon>Mediterraneibacter</taxon>
    </lineage>
</organism>
<dbReference type="OrthoDB" id="9803192at2"/>
<dbReference type="Gene3D" id="1.10.1060.10">
    <property type="entry name" value="Alpha-helical ferredoxin"/>
    <property type="match status" value="1"/>
</dbReference>
<sequence>MKLHIIDEAERCLKCKKPLCQQGCPIHTPIPQITQLLLENRLMEAGEILFANNPMSAVCSTVCNHENQCEGHCVLGKKSSPIHFSSIENFISDSYLDRMEVPKIEKNGKKVAVIGSGPAGITVAIKLALAGYKVTIFEERSKIGGMLQYGIPEFRLSKSVIDRYKKKMEELGIRIRPNTVIGSAIVIDNLFRDGYSSVFVGTGVWRPKAIGIKGESLGNVYFGIDYLRRPEAHQLGEKVAVIGMGNVAMDVARTALRHGAKEVTLYARGKRISASSHEVSYTKLEGADFVFGKAIESINEAGPMFKTSIFDENNKVIGYEEKLDQVEADSIIICVSQAPKNKLVLTTDQLKTTEKGLLLTDENCMTTHEGVFAAGDVVQGANTVVHAVEEAKRAAEGMIRYMEREENE</sequence>
<dbReference type="SUPFAM" id="SSF51971">
    <property type="entry name" value="Nucleotide-binding domain"/>
    <property type="match status" value="2"/>
</dbReference>
<dbReference type="Proteomes" id="UP000078383">
    <property type="component" value="Unassembled WGS sequence"/>
</dbReference>
<feature type="domain" description="Dihydroprymidine dehydrogenase" evidence="2">
    <location>
        <begin position="4"/>
        <end position="96"/>
    </location>
</feature>
<dbReference type="GO" id="GO:0004355">
    <property type="term" value="F:glutamate synthase (NADPH) activity"/>
    <property type="evidence" value="ECO:0007669"/>
    <property type="project" value="UniProtKB-EC"/>
</dbReference>
<dbReference type="InterPro" id="IPR036188">
    <property type="entry name" value="FAD/NAD-bd_sf"/>
</dbReference>
<gene>
    <name evidence="3" type="primary">gltD_5</name>
    <name evidence="3" type="ORF">ERS852502_02403</name>
</gene>
<dbReference type="EMBL" id="CZBX01000011">
    <property type="protein sequence ID" value="CUQ91349.1"/>
    <property type="molecule type" value="Genomic_DNA"/>
</dbReference>
<accession>A0A175A2W7</accession>
<protein>
    <submittedName>
        <fullName evidence="3">Glutamate synthase [NADPH] small chain</fullName>
        <ecNumber evidence="3">1.4.1.13</ecNumber>
    </submittedName>
</protein>
<dbReference type="GO" id="GO:0051536">
    <property type="term" value="F:iron-sulfur cluster binding"/>
    <property type="evidence" value="ECO:0007669"/>
    <property type="project" value="InterPro"/>
</dbReference>